<dbReference type="InterPro" id="IPR001841">
    <property type="entry name" value="Znf_RING"/>
</dbReference>
<dbReference type="Gene3D" id="3.30.40.10">
    <property type="entry name" value="Zinc/RING finger domain, C3HC4 (zinc finger)"/>
    <property type="match status" value="1"/>
</dbReference>
<dbReference type="Proteomes" id="UP001208570">
    <property type="component" value="Unassembled WGS sequence"/>
</dbReference>
<evidence type="ECO:0000313" key="6">
    <source>
        <dbReference type="Proteomes" id="UP001208570"/>
    </source>
</evidence>
<accession>A0AAD9JE49</accession>
<dbReference type="GO" id="GO:0008270">
    <property type="term" value="F:zinc ion binding"/>
    <property type="evidence" value="ECO:0007669"/>
    <property type="project" value="UniProtKB-KW"/>
</dbReference>
<reference evidence="5" key="1">
    <citation type="journal article" date="2023" name="Mol. Biol. Evol.">
        <title>Third-Generation Sequencing Reveals the Adaptive Role of the Epigenome in Three Deep-Sea Polychaetes.</title>
        <authorList>
            <person name="Perez M."/>
            <person name="Aroh O."/>
            <person name="Sun Y."/>
            <person name="Lan Y."/>
            <person name="Juniper S.K."/>
            <person name="Young C.R."/>
            <person name="Angers B."/>
            <person name="Qian P.Y."/>
        </authorList>
    </citation>
    <scope>NUCLEOTIDE SEQUENCE</scope>
    <source>
        <strain evidence="5">P08H-3</strain>
    </source>
</reference>
<protein>
    <recommendedName>
        <fullName evidence="4">RING-type domain-containing protein</fullName>
    </recommendedName>
</protein>
<keyword evidence="1 3" id="KW-0479">Metal-binding</keyword>
<dbReference type="Pfam" id="PF13923">
    <property type="entry name" value="zf-C3HC4_2"/>
    <property type="match status" value="1"/>
</dbReference>
<dbReference type="SMART" id="SM00184">
    <property type="entry name" value="RING"/>
    <property type="match status" value="1"/>
</dbReference>
<dbReference type="SUPFAM" id="SSF57850">
    <property type="entry name" value="RING/U-box"/>
    <property type="match status" value="1"/>
</dbReference>
<feature type="domain" description="RING-type" evidence="4">
    <location>
        <begin position="13"/>
        <end position="52"/>
    </location>
</feature>
<keyword evidence="6" id="KW-1185">Reference proteome</keyword>
<keyword evidence="2" id="KW-0862">Zinc</keyword>
<name>A0AAD9JE49_9ANNE</name>
<dbReference type="PROSITE" id="PS50089">
    <property type="entry name" value="ZF_RING_2"/>
    <property type="match status" value="1"/>
</dbReference>
<proteinExistence type="predicted"/>
<dbReference type="AlphaFoldDB" id="A0AAD9JE49"/>
<evidence type="ECO:0000256" key="3">
    <source>
        <dbReference type="PROSITE-ProRule" id="PRU00175"/>
    </source>
</evidence>
<dbReference type="EMBL" id="JAODUP010000362">
    <property type="protein sequence ID" value="KAK2151473.1"/>
    <property type="molecule type" value="Genomic_DNA"/>
</dbReference>
<evidence type="ECO:0000256" key="1">
    <source>
        <dbReference type="ARBA" id="ARBA00022771"/>
    </source>
</evidence>
<keyword evidence="1 3" id="KW-0863">Zinc-finger</keyword>
<dbReference type="GO" id="GO:0000209">
    <property type="term" value="P:protein polyubiquitination"/>
    <property type="evidence" value="ECO:0007669"/>
    <property type="project" value="TreeGrafter"/>
</dbReference>
<dbReference type="PANTHER" id="PTHR46016">
    <property type="entry name" value="ZINC FINGER, RING/FYVE/PHD-TYPE"/>
    <property type="match status" value="1"/>
</dbReference>
<evidence type="ECO:0000313" key="5">
    <source>
        <dbReference type="EMBL" id="KAK2151473.1"/>
    </source>
</evidence>
<dbReference type="GO" id="GO:0006511">
    <property type="term" value="P:ubiquitin-dependent protein catabolic process"/>
    <property type="evidence" value="ECO:0007669"/>
    <property type="project" value="TreeGrafter"/>
</dbReference>
<comment type="caution">
    <text evidence="5">The sequence shown here is derived from an EMBL/GenBank/DDBJ whole genome shotgun (WGS) entry which is preliminary data.</text>
</comment>
<dbReference type="InterPro" id="IPR013083">
    <property type="entry name" value="Znf_RING/FYVE/PHD"/>
</dbReference>
<gene>
    <name evidence="5" type="ORF">LSH36_362g04047</name>
</gene>
<organism evidence="5 6">
    <name type="scientific">Paralvinella palmiformis</name>
    <dbReference type="NCBI Taxonomy" id="53620"/>
    <lineage>
        <taxon>Eukaryota</taxon>
        <taxon>Metazoa</taxon>
        <taxon>Spiralia</taxon>
        <taxon>Lophotrochozoa</taxon>
        <taxon>Annelida</taxon>
        <taxon>Polychaeta</taxon>
        <taxon>Sedentaria</taxon>
        <taxon>Canalipalpata</taxon>
        <taxon>Terebellida</taxon>
        <taxon>Terebelliformia</taxon>
        <taxon>Alvinellidae</taxon>
        <taxon>Paralvinella</taxon>
    </lineage>
</organism>
<dbReference type="Pfam" id="PF05605">
    <property type="entry name" value="zf-Di19"/>
    <property type="match status" value="1"/>
</dbReference>
<dbReference type="InterPro" id="IPR008598">
    <property type="entry name" value="Di19_Zn-bd"/>
</dbReference>
<sequence>MASQGSVEKLYTCPVCLEIFDNPVIVACKHRLCKVCFDKYTEDGNDRCPICRQPLGRATVDEEMFHQIRTTRGTCPDCGHMMTLASLRTHSATCPHRNKNLPQFAPVAETKQPIPRDVPNRATFQCPYCQERNLSIEGLLKHCNSQHRNAPAHVVCPVCASMPWGDPNMKSGNFLQHLNMRHKFEYDTYVAYDVDDDKMLEEALKASMNQ</sequence>
<dbReference type="InterPro" id="IPR051438">
    <property type="entry name" value="RNF_E3_ubiq-protein_ligase"/>
</dbReference>
<dbReference type="GO" id="GO:0061630">
    <property type="term" value="F:ubiquitin protein ligase activity"/>
    <property type="evidence" value="ECO:0007669"/>
    <property type="project" value="TreeGrafter"/>
</dbReference>
<dbReference type="PANTHER" id="PTHR46016:SF1">
    <property type="entry name" value="RING-TYPE DOMAIN-CONTAINING PROTEIN"/>
    <property type="match status" value="1"/>
</dbReference>
<evidence type="ECO:0000256" key="2">
    <source>
        <dbReference type="ARBA" id="ARBA00022833"/>
    </source>
</evidence>
<evidence type="ECO:0000259" key="4">
    <source>
        <dbReference type="PROSITE" id="PS50089"/>
    </source>
</evidence>